<evidence type="ECO:0000256" key="3">
    <source>
        <dbReference type="ARBA" id="ARBA00022448"/>
    </source>
</evidence>
<reference evidence="9" key="1">
    <citation type="submission" date="2022-11" db="EMBL/GenBank/DDBJ databases">
        <title>Centuries of genome instability and evolution in soft-shell clam transmissible cancer (bioRxiv).</title>
        <authorList>
            <person name="Hart S.F.M."/>
            <person name="Yonemitsu M.A."/>
            <person name="Giersch R.M."/>
            <person name="Beal B.F."/>
            <person name="Arriagada G."/>
            <person name="Davis B.W."/>
            <person name="Ostrander E.A."/>
            <person name="Goff S.P."/>
            <person name="Metzger M.J."/>
        </authorList>
    </citation>
    <scope>NUCLEOTIDE SEQUENCE</scope>
    <source>
        <strain evidence="9">MELC-2E11</strain>
        <tissue evidence="9">Siphon/mantle</tissue>
    </source>
</reference>
<gene>
    <name evidence="9" type="ORF">MAR_029310</name>
</gene>
<dbReference type="InterPro" id="IPR037272">
    <property type="entry name" value="SNS_sf"/>
</dbReference>
<keyword evidence="7" id="KW-0325">Glycoprotein</keyword>
<protein>
    <submittedName>
        <fullName evidence="9">SC6A1-like protein</fullName>
    </submittedName>
</protein>
<dbReference type="Proteomes" id="UP001164746">
    <property type="component" value="Chromosome 2"/>
</dbReference>
<keyword evidence="6 8" id="KW-0472">Membrane</keyword>
<dbReference type="InterPro" id="IPR000175">
    <property type="entry name" value="Na/ntran_symport"/>
</dbReference>
<evidence type="ECO:0000256" key="2">
    <source>
        <dbReference type="ARBA" id="ARBA00006459"/>
    </source>
</evidence>
<feature type="transmembrane region" description="Helical" evidence="8">
    <location>
        <begin position="330"/>
        <end position="360"/>
    </location>
</feature>
<evidence type="ECO:0000256" key="1">
    <source>
        <dbReference type="ARBA" id="ARBA00004141"/>
    </source>
</evidence>
<evidence type="ECO:0000313" key="9">
    <source>
        <dbReference type="EMBL" id="WAQ96620.1"/>
    </source>
</evidence>
<evidence type="ECO:0000256" key="5">
    <source>
        <dbReference type="ARBA" id="ARBA00022989"/>
    </source>
</evidence>
<evidence type="ECO:0000256" key="6">
    <source>
        <dbReference type="ARBA" id="ARBA00023136"/>
    </source>
</evidence>
<keyword evidence="5 8" id="KW-1133">Transmembrane helix</keyword>
<keyword evidence="3" id="KW-0813">Transport</keyword>
<feature type="transmembrane region" description="Helical" evidence="8">
    <location>
        <begin position="186"/>
        <end position="210"/>
    </location>
</feature>
<feature type="transmembrane region" description="Helical" evidence="8">
    <location>
        <begin position="68"/>
        <end position="86"/>
    </location>
</feature>
<dbReference type="SUPFAM" id="SSF161070">
    <property type="entry name" value="SNF-like"/>
    <property type="match status" value="1"/>
</dbReference>
<dbReference type="PRINTS" id="PR00176">
    <property type="entry name" value="NANEUSMPORT"/>
</dbReference>
<organism evidence="9 10">
    <name type="scientific">Mya arenaria</name>
    <name type="common">Soft-shell clam</name>
    <dbReference type="NCBI Taxonomy" id="6604"/>
    <lineage>
        <taxon>Eukaryota</taxon>
        <taxon>Metazoa</taxon>
        <taxon>Spiralia</taxon>
        <taxon>Lophotrochozoa</taxon>
        <taxon>Mollusca</taxon>
        <taxon>Bivalvia</taxon>
        <taxon>Autobranchia</taxon>
        <taxon>Heteroconchia</taxon>
        <taxon>Euheterodonta</taxon>
        <taxon>Imparidentia</taxon>
        <taxon>Neoheterodontei</taxon>
        <taxon>Myida</taxon>
        <taxon>Myoidea</taxon>
        <taxon>Myidae</taxon>
        <taxon>Mya</taxon>
    </lineage>
</organism>
<name>A0ABY7DNP4_MYAAR</name>
<dbReference type="PROSITE" id="PS50267">
    <property type="entry name" value="NA_NEUROTRAN_SYMP_3"/>
    <property type="match status" value="1"/>
</dbReference>
<evidence type="ECO:0000256" key="4">
    <source>
        <dbReference type="ARBA" id="ARBA00022692"/>
    </source>
</evidence>
<evidence type="ECO:0000256" key="8">
    <source>
        <dbReference type="SAM" id="Phobius"/>
    </source>
</evidence>
<feature type="transmembrane region" description="Helical" evidence="8">
    <location>
        <begin position="289"/>
        <end position="310"/>
    </location>
</feature>
<evidence type="ECO:0000313" key="10">
    <source>
        <dbReference type="Proteomes" id="UP001164746"/>
    </source>
</evidence>
<feature type="transmembrane region" description="Helical" evidence="8">
    <location>
        <begin position="372"/>
        <end position="395"/>
    </location>
</feature>
<comment type="subcellular location">
    <subcellularLocation>
        <location evidence="1">Membrane</location>
        <topology evidence="1">Multi-pass membrane protein</topology>
    </subcellularLocation>
</comment>
<keyword evidence="4 8" id="KW-0812">Transmembrane</keyword>
<dbReference type="PANTHER" id="PTHR11616">
    <property type="entry name" value="SODIUM/CHLORIDE DEPENDENT TRANSPORTER"/>
    <property type="match status" value="1"/>
</dbReference>
<sequence>MELEPLASVKCDLVEVKQHKSVNKKTVHDRGIWPNRCEFLLALVGYTVGIGSIWRFPQYCGRNGGGAFLIPFFFFMITCGGPLYYLEVSLGQFTAKSAGIAFECCPLFKEQLSVATAAVSSMTVTNQSSISFQINETLGATLNATTKNISPATEFWLYAETLSIVLLQMSVFFCSKVVYVTATAPYLLLTVLFIRGLLLDGAIDGIIWYITPDFNKLADPQVWLEAAIQVFYSLGPTYGGVITMASHNKFHQKSIEAGVSVEEAAKASGPGLAFIAYPEAIARMPLPQLWAVLFFLMLITVAFDSTFGMFETVTGTILDIFPHQLMNRKVPVLIGTALVLFLLSIPLAMSLAFIVTLFTYSEPYYGNYKFKPYAIIIGLCMSIVPFIPVIGVAMIERLSKLLKPSPKWGPIDENAREMYTAKPYRYEDTLFKRIKMNILGDKGTPWI</sequence>
<dbReference type="EMBL" id="CP111013">
    <property type="protein sequence ID" value="WAQ96620.1"/>
    <property type="molecule type" value="Genomic_DNA"/>
</dbReference>
<dbReference type="PANTHER" id="PTHR11616:SF321">
    <property type="entry name" value="SODIUM-DEPENDENT NUTRIENT AMINO ACID TRANSPORTER 1-RELATED"/>
    <property type="match status" value="1"/>
</dbReference>
<evidence type="ECO:0000256" key="7">
    <source>
        <dbReference type="ARBA" id="ARBA00023180"/>
    </source>
</evidence>
<dbReference type="Pfam" id="PF00209">
    <property type="entry name" value="SNF"/>
    <property type="match status" value="2"/>
</dbReference>
<keyword evidence="10" id="KW-1185">Reference proteome</keyword>
<proteinExistence type="inferred from homology"/>
<accession>A0ABY7DNP4</accession>
<comment type="similarity">
    <text evidence="2">Belongs to the sodium:neurotransmitter symporter (SNF) (TC 2.A.22) family.</text>
</comment>
<feature type="transmembrane region" description="Helical" evidence="8">
    <location>
        <begin position="39"/>
        <end position="56"/>
    </location>
</feature>